<evidence type="ECO:0000256" key="7">
    <source>
        <dbReference type="ARBA" id="ARBA00022989"/>
    </source>
</evidence>
<evidence type="ECO:0000313" key="10">
    <source>
        <dbReference type="EMBL" id="GAG23097.1"/>
    </source>
</evidence>
<dbReference type="GO" id="GO:0005886">
    <property type="term" value="C:plasma membrane"/>
    <property type="evidence" value="ECO:0007669"/>
    <property type="project" value="TreeGrafter"/>
</dbReference>
<keyword evidence="7 9" id="KW-1133">Transmembrane helix</keyword>
<evidence type="ECO:0000256" key="8">
    <source>
        <dbReference type="ARBA" id="ARBA00023136"/>
    </source>
</evidence>
<evidence type="ECO:0000256" key="5">
    <source>
        <dbReference type="ARBA" id="ARBA00022692"/>
    </source>
</evidence>
<reference evidence="10" key="1">
    <citation type="journal article" date="2014" name="Front. Microbiol.">
        <title>High frequency of phylogenetically diverse reductive dehalogenase-homologous genes in deep subseafloor sedimentary metagenomes.</title>
        <authorList>
            <person name="Kawai M."/>
            <person name="Futagami T."/>
            <person name="Toyoda A."/>
            <person name="Takaki Y."/>
            <person name="Nishi S."/>
            <person name="Hori S."/>
            <person name="Arai W."/>
            <person name="Tsubouchi T."/>
            <person name="Morono Y."/>
            <person name="Uchiyama I."/>
            <person name="Ito T."/>
            <person name="Fujiyama A."/>
            <person name="Inagaki F."/>
            <person name="Takami H."/>
        </authorList>
    </citation>
    <scope>NUCLEOTIDE SEQUENCE</scope>
    <source>
        <strain evidence="10">Expedition CK06-06</strain>
    </source>
</reference>
<feature type="transmembrane region" description="Helical" evidence="9">
    <location>
        <begin position="45"/>
        <end position="64"/>
    </location>
</feature>
<keyword evidence="5 9" id="KW-0812">Transmembrane</keyword>
<comment type="caution">
    <text evidence="10">The sequence shown here is derived from an EMBL/GenBank/DDBJ whole genome shotgun (WGS) entry which is preliminary data.</text>
</comment>
<organism evidence="10">
    <name type="scientific">marine sediment metagenome</name>
    <dbReference type="NCBI Taxonomy" id="412755"/>
    <lineage>
        <taxon>unclassified sequences</taxon>
        <taxon>metagenomes</taxon>
        <taxon>ecological metagenomes</taxon>
    </lineage>
</organism>
<feature type="non-terminal residue" evidence="10">
    <location>
        <position position="112"/>
    </location>
</feature>
<accession>X0WIQ6</accession>
<name>X0WIQ6_9ZZZZ</name>
<dbReference type="GO" id="GO:0055085">
    <property type="term" value="P:transmembrane transport"/>
    <property type="evidence" value="ECO:0007669"/>
    <property type="project" value="InterPro"/>
</dbReference>
<dbReference type="InterPro" id="IPR004338">
    <property type="entry name" value="NqrB/RnfD"/>
</dbReference>
<sequence length="112" mass="12087">MSRFSITHAPHIKAKDDSARIMLYTIIALLPAAIVGIYLFGKNSIVLIASSIIAAVLTEYLMLFLRGKKAVPADVLSAVITGMLLAMVVTSATPWWMIMIGSIFAISIVKHA</sequence>
<evidence type="ECO:0000256" key="6">
    <source>
        <dbReference type="ARBA" id="ARBA00022967"/>
    </source>
</evidence>
<proteinExistence type="predicted"/>
<evidence type="ECO:0000256" key="1">
    <source>
        <dbReference type="ARBA" id="ARBA00022448"/>
    </source>
</evidence>
<keyword evidence="8 9" id="KW-0472">Membrane</keyword>
<dbReference type="PANTHER" id="PTHR30578:SF0">
    <property type="entry name" value="ION-TRANSLOCATING OXIDOREDUCTASE COMPLEX SUBUNIT D"/>
    <property type="match status" value="1"/>
</dbReference>
<evidence type="ECO:0000256" key="9">
    <source>
        <dbReference type="SAM" id="Phobius"/>
    </source>
</evidence>
<dbReference type="Pfam" id="PF03116">
    <property type="entry name" value="NQR2_RnfD_RnfE"/>
    <property type="match status" value="1"/>
</dbReference>
<feature type="transmembrane region" description="Helical" evidence="9">
    <location>
        <begin position="21"/>
        <end position="39"/>
    </location>
</feature>
<evidence type="ECO:0000256" key="2">
    <source>
        <dbReference type="ARBA" id="ARBA00022553"/>
    </source>
</evidence>
<feature type="transmembrane region" description="Helical" evidence="9">
    <location>
        <begin position="71"/>
        <end position="89"/>
    </location>
</feature>
<dbReference type="AlphaFoldDB" id="X0WIQ6"/>
<keyword evidence="6" id="KW-1278">Translocase</keyword>
<keyword evidence="1" id="KW-0813">Transport</keyword>
<evidence type="ECO:0000256" key="3">
    <source>
        <dbReference type="ARBA" id="ARBA00022630"/>
    </source>
</evidence>
<keyword evidence="3" id="KW-0285">Flavoprotein</keyword>
<keyword evidence="2" id="KW-0597">Phosphoprotein</keyword>
<evidence type="ECO:0008006" key="11">
    <source>
        <dbReference type="Google" id="ProtNLM"/>
    </source>
</evidence>
<dbReference type="EMBL" id="BARS01035841">
    <property type="protein sequence ID" value="GAG23097.1"/>
    <property type="molecule type" value="Genomic_DNA"/>
</dbReference>
<protein>
    <recommendedName>
        <fullName evidence="11">Electron transport complex protein RnfD</fullName>
    </recommendedName>
</protein>
<dbReference type="PANTHER" id="PTHR30578">
    <property type="entry name" value="ELECTRON TRANSPORT COMPLEX PROTEIN RNFD"/>
    <property type="match status" value="1"/>
</dbReference>
<keyword evidence="4" id="KW-0288">FMN</keyword>
<evidence type="ECO:0000256" key="4">
    <source>
        <dbReference type="ARBA" id="ARBA00022643"/>
    </source>
</evidence>
<gene>
    <name evidence="10" type="ORF">S01H1_55166</name>
</gene>